<dbReference type="Proteomes" id="UP000253862">
    <property type="component" value="Chromosome"/>
</dbReference>
<evidence type="ECO:0000256" key="3">
    <source>
        <dbReference type="ARBA" id="ARBA00022603"/>
    </source>
</evidence>
<dbReference type="InterPro" id="IPR052916">
    <property type="entry name" value="Type-I_RE_MTase_Subunit"/>
</dbReference>
<keyword evidence="8" id="KW-0175">Coiled coil</keyword>
<dbReference type="AlphaFoldDB" id="A0A345JR89"/>
<dbReference type="EMBL" id="CP022375">
    <property type="protein sequence ID" value="AXH29835.1"/>
    <property type="molecule type" value="Genomic_DNA"/>
</dbReference>
<keyword evidence="6" id="KW-0680">Restriction system</keyword>
<protein>
    <recommendedName>
        <fullName evidence="2">site-specific DNA-methyltransferase (adenine-specific)</fullName>
        <ecNumber evidence="2">2.1.1.72</ecNumber>
    </recommendedName>
</protein>
<evidence type="ECO:0000259" key="9">
    <source>
        <dbReference type="Pfam" id="PF02384"/>
    </source>
</evidence>
<dbReference type="InterPro" id="IPR003356">
    <property type="entry name" value="DNA_methylase_A-5"/>
</dbReference>
<feature type="domain" description="DNA methylase adenine-specific" evidence="9">
    <location>
        <begin position="153"/>
        <end position="512"/>
    </location>
</feature>
<dbReference type="KEGG" id="foo:CGC45_04155"/>
<evidence type="ECO:0000256" key="4">
    <source>
        <dbReference type="ARBA" id="ARBA00022679"/>
    </source>
</evidence>
<dbReference type="InterPro" id="IPR038333">
    <property type="entry name" value="T1MK-like_N_sf"/>
</dbReference>
<sequence length="557" mass="63486">MTQVKNKANTKPMEETLWDSANKLRGSVESSEYKHIVLGLIFLKFVSDTFEERREQLITEGKEAFIDMVEFYTMENVFYLPEESRWSYIKQNAKQDDIALKIDTALSTIEKNNPSLKGALPDNYFSRLGLDVSKLSSLIDTINNINTIADKGNDIVGRVYEYFLSKFAIAEGKGKGEFYTPKSIVNLIANMIEPYKGKIYDPACGSGGMFVQSIKFIEAHKGNKKDISIYGQEYTGTTYKLAKMNLAIRGISANLGDVPADTFFKDQHPDLKADFIMANPPFNQKDWRGANELLDDPRWAGYDVPPKSNANYGWILNIVSKLSQNGVAGFILANGALSGGGEEYKIRKKLIENDLVEAILILPQNMFYTTNISVTIWILNANKKQREFEQNGKQKSHRDRTKEILFMDLRQKGVPFEKKFIQFDEENIQEISDTYHAWQSLNNSPLERGADRRGVVDEAENKTTSPCEARYSSKGGELGYKDIPEYCKSVTIDEVIAKDYSLVPSKYIEFVNRDENIDFDEKMKNLQAEFSELLKKEEQSKQELLTVFKELGYEIKL</sequence>
<dbReference type="GO" id="GO:0009007">
    <property type="term" value="F:site-specific DNA-methyltransferase (adenine-specific) activity"/>
    <property type="evidence" value="ECO:0007669"/>
    <property type="project" value="UniProtKB-EC"/>
</dbReference>
<dbReference type="EC" id="2.1.1.72" evidence="2"/>
<accession>A0A345JR89</accession>
<keyword evidence="4 11" id="KW-0808">Transferase</keyword>
<evidence type="ECO:0000256" key="2">
    <source>
        <dbReference type="ARBA" id="ARBA00011900"/>
    </source>
</evidence>
<dbReference type="PANTHER" id="PTHR42998:SF1">
    <property type="entry name" value="TYPE I RESTRICTION ENZYME HINDI METHYLASE SUBUNIT"/>
    <property type="match status" value="1"/>
</dbReference>
<dbReference type="Gene3D" id="1.20.1260.30">
    <property type="match status" value="1"/>
</dbReference>
<dbReference type="Pfam" id="PF12161">
    <property type="entry name" value="HsdM_N"/>
    <property type="match status" value="1"/>
</dbReference>
<dbReference type="GO" id="GO:0003677">
    <property type="term" value="F:DNA binding"/>
    <property type="evidence" value="ECO:0007669"/>
    <property type="project" value="InterPro"/>
</dbReference>
<name>A0A345JR89_9GAMM</name>
<evidence type="ECO:0000256" key="7">
    <source>
        <dbReference type="ARBA" id="ARBA00047942"/>
    </source>
</evidence>
<dbReference type="GO" id="GO:0009307">
    <property type="term" value="P:DNA restriction-modification system"/>
    <property type="evidence" value="ECO:0007669"/>
    <property type="project" value="UniProtKB-KW"/>
</dbReference>
<evidence type="ECO:0000313" key="12">
    <source>
        <dbReference type="Proteomes" id="UP000253862"/>
    </source>
</evidence>
<evidence type="ECO:0000256" key="6">
    <source>
        <dbReference type="ARBA" id="ARBA00022747"/>
    </source>
</evidence>
<gene>
    <name evidence="11" type="ORF">CGC43_04175</name>
</gene>
<comment type="similarity">
    <text evidence="1">Belongs to the N(4)/N(6)-methyltransferase family.</text>
</comment>
<dbReference type="InterPro" id="IPR022749">
    <property type="entry name" value="D12N6_MeTrfase_N"/>
</dbReference>
<dbReference type="SUPFAM" id="SSF53335">
    <property type="entry name" value="S-adenosyl-L-methionine-dependent methyltransferases"/>
    <property type="match status" value="1"/>
</dbReference>
<evidence type="ECO:0000256" key="1">
    <source>
        <dbReference type="ARBA" id="ARBA00006594"/>
    </source>
</evidence>
<evidence type="ECO:0000256" key="5">
    <source>
        <dbReference type="ARBA" id="ARBA00022691"/>
    </source>
</evidence>
<keyword evidence="3 11" id="KW-0489">Methyltransferase</keyword>
<feature type="domain" description="N6 adenine-specific DNA methyltransferase N-terminal" evidence="10">
    <location>
        <begin position="14"/>
        <end position="141"/>
    </location>
</feature>
<dbReference type="Gene3D" id="3.40.50.150">
    <property type="entry name" value="Vaccinia Virus protein VP39"/>
    <property type="match status" value="1"/>
</dbReference>
<evidence type="ECO:0000256" key="8">
    <source>
        <dbReference type="SAM" id="Coils"/>
    </source>
</evidence>
<dbReference type="OrthoDB" id="5749002at2"/>
<proteinExistence type="inferred from homology"/>
<dbReference type="PANTHER" id="PTHR42998">
    <property type="entry name" value="TYPE I RESTRICTION ENZYME HINDVIIP M PROTEIN-RELATED"/>
    <property type="match status" value="1"/>
</dbReference>
<organism evidence="11 12">
    <name type="scientific">Francisella opportunistica</name>
    <dbReference type="NCBI Taxonomy" id="2016517"/>
    <lineage>
        <taxon>Bacteria</taxon>
        <taxon>Pseudomonadati</taxon>
        <taxon>Pseudomonadota</taxon>
        <taxon>Gammaproteobacteria</taxon>
        <taxon>Thiotrichales</taxon>
        <taxon>Francisellaceae</taxon>
        <taxon>Francisella</taxon>
    </lineage>
</organism>
<dbReference type="PRINTS" id="PR00507">
    <property type="entry name" value="N12N6MTFRASE"/>
</dbReference>
<dbReference type="RefSeq" id="WP_114702059.1">
    <property type="nucleotide sequence ID" value="NZ_CP022375.1"/>
</dbReference>
<keyword evidence="5" id="KW-0949">S-adenosyl-L-methionine</keyword>
<dbReference type="GO" id="GO:0032259">
    <property type="term" value="P:methylation"/>
    <property type="evidence" value="ECO:0007669"/>
    <property type="project" value="UniProtKB-KW"/>
</dbReference>
<dbReference type="Pfam" id="PF02384">
    <property type="entry name" value="N6_Mtase"/>
    <property type="match status" value="1"/>
</dbReference>
<feature type="coiled-coil region" evidence="8">
    <location>
        <begin position="516"/>
        <end position="543"/>
    </location>
</feature>
<evidence type="ECO:0000313" key="11">
    <source>
        <dbReference type="EMBL" id="AXH29835.1"/>
    </source>
</evidence>
<comment type="catalytic activity">
    <reaction evidence="7">
        <text>a 2'-deoxyadenosine in DNA + S-adenosyl-L-methionine = an N(6)-methyl-2'-deoxyadenosine in DNA + S-adenosyl-L-homocysteine + H(+)</text>
        <dbReference type="Rhea" id="RHEA:15197"/>
        <dbReference type="Rhea" id="RHEA-COMP:12418"/>
        <dbReference type="Rhea" id="RHEA-COMP:12419"/>
        <dbReference type="ChEBI" id="CHEBI:15378"/>
        <dbReference type="ChEBI" id="CHEBI:57856"/>
        <dbReference type="ChEBI" id="CHEBI:59789"/>
        <dbReference type="ChEBI" id="CHEBI:90615"/>
        <dbReference type="ChEBI" id="CHEBI:90616"/>
        <dbReference type="EC" id="2.1.1.72"/>
    </reaction>
</comment>
<dbReference type="REBASE" id="262746">
    <property type="entry name" value="M.Fsp2155ORF4175P"/>
</dbReference>
<evidence type="ECO:0000259" key="10">
    <source>
        <dbReference type="Pfam" id="PF12161"/>
    </source>
</evidence>
<reference evidence="11 12" key="1">
    <citation type="submission" date="2017-07" db="EMBL/GenBank/DDBJ databases">
        <title>Complete genome sequences and comparative analysis of the novel pathogen Francisella opportunistica.</title>
        <authorList>
            <person name="Dietrich E.A."/>
            <person name="Kingry L.C."/>
            <person name="Petersen J.M."/>
        </authorList>
    </citation>
    <scope>NUCLEOTIDE SEQUENCE [LARGE SCALE GENOMIC DNA]</scope>
    <source>
        <strain evidence="11 12">14-2155</strain>
    </source>
</reference>
<dbReference type="InterPro" id="IPR029063">
    <property type="entry name" value="SAM-dependent_MTases_sf"/>
</dbReference>
<keyword evidence="12" id="KW-1185">Reference proteome</keyword>
<dbReference type="GO" id="GO:0008170">
    <property type="term" value="F:N-methyltransferase activity"/>
    <property type="evidence" value="ECO:0007669"/>
    <property type="project" value="InterPro"/>
</dbReference>